<protein>
    <recommendedName>
        <fullName evidence="3">Sulfotransferase domain-containing protein</fullName>
    </recommendedName>
</protein>
<dbReference type="Proteomes" id="UP001208570">
    <property type="component" value="Unassembled WGS sequence"/>
</dbReference>
<dbReference type="EMBL" id="JAODUP010000012">
    <property type="protein sequence ID" value="KAK2169204.1"/>
    <property type="molecule type" value="Genomic_DNA"/>
</dbReference>
<dbReference type="InterPro" id="IPR027417">
    <property type="entry name" value="P-loop_NTPase"/>
</dbReference>
<evidence type="ECO:0000313" key="5">
    <source>
        <dbReference type="Proteomes" id="UP001208570"/>
    </source>
</evidence>
<proteinExistence type="inferred from homology"/>
<sequence length="271" mass="32123">MEEFTFSGEWMKDDILYLKGITPEIITEMRSFEMTKRDVLIASYPKTGTTWTQELVWLLRNNGNLTQALSIPVYERVLYLEYKQEDSKSGLEQKQIEAGKVKIIVVIRNPKDTLVSLYHFYGNMHDSGVFEGTWDDFFELYKAKHVIYGDYFDWYSSWLPHIEKHNVMLVKYEDMQHKLPDVYNDVARFLDDPLSYPNKADIIEHLTFDRMRRNDMVNYKNISGLDLKSSPFMRKGIIGDWKNTFSDEQSRLVDKRYHEVIEAFGISLEFE</sequence>
<evidence type="ECO:0000256" key="1">
    <source>
        <dbReference type="ARBA" id="ARBA00005771"/>
    </source>
</evidence>
<keyword evidence="2" id="KW-0808">Transferase</keyword>
<name>A0AAD9KCJ9_9ANNE</name>
<keyword evidence="5" id="KW-1185">Reference proteome</keyword>
<evidence type="ECO:0000256" key="2">
    <source>
        <dbReference type="ARBA" id="ARBA00022679"/>
    </source>
</evidence>
<gene>
    <name evidence="4" type="ORF">LSH36_12g36069</name>
</gene>
<evidence type="ECO:0000313" key="4">
    <source>
        <dbReference type="EMBL" id="KAK2169204.1"/>
    </source>
</evidence>
<reference evidence="4" key="1">
    <citation type="journal article" date="2023" name="Mol. Biol. Evol.">
        <title>Third-Generation Sequencing Reveals the Adaptive Role of the Epigenome in Three Deep-Sea Polychaetes.</title>
        <authorList>
            <person name="Perez M."/>
            <person name="Aroh O."/>
            <person name="Sun Y."/>
            <person name="Lan Y."/>
            <person name="Juniper S.K."/>
            <person name="Young C.R."/>
            <person name="Angers B."/>
            <person name="Qian P.Y."/>
        </authorList>
    </citation>
    <scope>NUCLEOTIDE SEQUENCE</scope>
    <source>
        <strain evidence="4">P08H-3</strain>
    </source>
</reference>
<dbReference type="GO" id="GO:0008146">
    <property type="term" value="F:sulfotransferase activity"/>
    <property type="evidence" value="ECO:0007669"/>
    <property type="project" value="InterPro"/>
</dbReference>
<evidence type="ECO:0000259" key="3">
    <source>
        <dbReference type="Pfam" id="PF00685"/>
    </source>
</evidence>
<accession>A0AAD9KCJ9</accession>
<dbReference type="AlphaFoldDB" id="A0AAD9KCJ9"/>
<dbReference type="PANTHER" id="PTHR11783">
    <property type="entry name" value="SULFOTRANSFERASE SULT"/>
    <property type="match status" value="1"/>
</dbReference>
<organism evidence="4 5">
    <name type="scientific">Paralvinella palmiformis</name>
    <dbReference type="NCBI Taxonomy" id="53620"/>
    <lineage>
        <taxon>Eukaryota</taxon>
        <taxon>Metazoa</taxon>
        <taxon>Spiralia</taxon>
        <taxon>Lophotrochozoa</taxon>
        <taxon>Annelida</taxon>
        <taxon>Polychaeta</taxon>
        <taxon>Sedentaria</taxon>
        <taxon>Canalipalpata</taxon>
        <taxon>Terebellida</taxon>
        <taxon>Terebelliformia</taxon>
        <taxon>Alvinellidae</taxon>
        <taxon>Paralvinella</taxon>
    </lineage>
</organism>
<comment type="caution">
    <text evidence="4">The sequence shown here is derived from an EMBL/GenBank/DDBJ whole genome shotgun (WGS) entry which is preliminary data.</text>
</comment>
<dbReference type="Gene3D" id="3.40.50.300">
    <property type="entry name" value="P-loop containing nucleotide triphosphate hydrolases"/>
    <property type="match status" value="1"/>
</dbReference>
<feature type="domain" description="Sulfotransferase" evidence="3">
    <location>
        <begin position="37"/>
        <end position="264"/>
    </location>
</feature>
<dbReference type="InterPro" id="IPR000863">
    <property type="entry name" value="Sulfotransferase_dom"/>
</dbReference>
<dbReference type="Pfam" id="PF00685">
    <property type="entry name" value="Sulfotransfer_1"/>
    <property type="match status" value="1"/>
</dbReference>
<dbReference type="SUPFAM" id="SSF52540">
    <property type="entry name" value="P-loop containing nucleoside triphosphate hydrolases"/>
    <property type="match status" value="1"/>
</dbReference>
<comment type="similarity">
    <text evidence="1">Belongs to the sulfotransferase 1 family.</text>
</comment>